<accession>A0A183NKM3</accession>
<dbReference type="EMBL" id="UZAL01003919">
    <property type="protein sequence ID" value="VDO88710.1"/>
    <property type="molecule type" value="Genomic_DNA"/>
</dbReference>
<dbReference type="AlphaFoldDB" id="A0A183NKM3"/>
<keyword evidence="2" id="KW-1185">Reference proteome</keyword>
<proteinExistence type="predicted"/>
<name>A0A183NKM3_9TREM</name>
<reference evidence="1 2" key="1">
    <citation type="submission" date="2018-11" db="EMBL/GenBank/DDBJ databases">
        <authorList>
            <consortium name="Pathogen Informatics"/>
        </authorList>
    </citation>
    <scope>NUCLEOTIDE SEQUENCE [LARGE SCALE GENOMIC DNA]</scope>
    <source>
        <strain>Denwood</strain>
        <strain evidence="2">Zambia</strain>
    </source>
</reference>
<gene>
    <name evidence="1" type="ORF">SMTD_LOCUS2657</name>
</gene>
<dbReference type="Proteomes" id="UP000269396">
    <property type="component" value="Unassembled WGS sequence"/>
</dbReference>
<evidence type="ECO:0000313" key="1">
    <source>
        <dbReference type="EMBL" id="VDO88710.1"/>
    </source>
</evidence>
<organism evidence="1 2">
    <name type="scientific">Schistosoma mattheei</name>
    <dbReference type="NCBI Taxonomy" id="31246"/>
    <lineage>
        <taxon>Eukaryota</taxon>
        <taxon>Metazoa</taxon>
        <taxon>Spiralia</taxon>
        <taxon>Lophotrochozoa</taxon>
        <taxon>Platyhelminthes</taxon>
        <taxon>Trematoda</taxon>
        <taxon>Digenea</taxon>
        <taxon>Strigeidida</taxon>
        <taxon>Schistosomatoidea</taxon>
        <taxon>Schistosomatidae</taxon>
        <taxon>Schistosoma</taxon>
    </lineage>
</organism>
<protein>
    <submittedName>
        <fullName evidence="1">Uncharacterized protein</fullName>
    </submittedName>
</protein>
<sequence>MELKTTVNQYESQNVRHERQNSFSVRSWNLEINYNYHQNGVGPCEQLCMQDTPYSMTEYNQQRSAVEENRQTSS</sequence>
<evidence type="ECO:0000313" key="2">
    <source>
        <dbReference type="Proteomes" id="UP000269396"/>
    </source>
</evidence>